<dbReference type="InterPro" id="IPR013783">
    <property type="entry name" value="Ig-like_fold"/>
</dbReference>
<dbReference type="CDD" id="cd02851">
    <property type="entry name" value="E_set_GO_C"/>
    <property type="match status" value="1"/>
</dbReference>
<dbReference type="eggNOG" id="ENOG502QPS4">
    <property type="taxonomic scope" value="Eukaryota"/>
</dbReference>
<feature type="domain" description="Galactose oxidase-like Early set" evidence="4">
    <location>
        <begin position="513"/>
        <end position="601"/>
    </location>
</feature>
<dbReference type="RefSeq" id="XP_016605600.1">
    <property type="nucleotide sequence ID" value="XM_016755209.1"/>
</dbReference>
<dbReference type="Gene3D" id="2.60.40.10">
    <property type="entry name" value="Immunoglobulins"/>
    <property type="match status" value="1"/>
</dbReference>
<proteinExistence type="predicted"/>
<dbReference type="VEuPathDB" id="FungiDB:SPPG_07033"/>
<sequence>MAALAAAAVLSLAAFSAGVAAQNPSGVTNGGDPATVGQWKVVSTNSGVVPIHVAYLPGDKLYMSERIHIPPRTADGVSEADIQTRLATGWYTQNQNLKNNAFFTDAAEFDLGTNQYTLIDHIPAQTDTAKNQGYAFCSGHSQLPDGRIIVVGGDQYWDTPWNGQNRTSDGRRDIRIYTNSTSFAKVADIYNVDNLGPNDPRRELWGRWYPSVLTLPDEQNVLIMGGQRAFYSPDNATMDNPTYEIFNVNTLTSTKPVQSNLLSANFPVNMYPILYVLPQSGKIWAFANNASAVLDLAAGTETPGPSLPNDGVLGRSFPFAGTNFIPMISYKDNYQMVSWLCGGVNGTGPDGNPTPREGNSPKWYANCPNCLPTASCHSLPLEKNGAQWSREDMPLARSQPAAVNLPDGTIAIVSGSGKGHQGGVFGQAVASNGVKKVVIFDPSKKVGDANRWRVGAEAAIARHYHNTALLRVDGTIVTGGGDAQNGDNIADRPDDMNLEVYSPPYMFMSNRLELDQVPTQIKYGQQFIVTFKGDVAQQVKQVSMIRYATMTHTMNLDQRHVELEIIKYGKNKLLVKAPTNPNAAIAGNWMLWAVDSRGAPVVKAATVSLRNSNPGGDAQWNDAETVSTPQFSSQSSSAAVRFAGMSVPSMTFFIVVSCLVTVGGFW</sequence>
<dbReference type="OrthoDB" id="2019572at2759"/>
<dbReference type="Proteomes" id="UP000053201">
    <property type="component" value="Unassembled WGS sequence"/>
</dbReference>
<dbReference type="InterPro" id="IPR037293">
    <property type="entry name" value="Gal_Oxidase_central_sf"/>
</dbReference>
<evidence type="ECO:0000313" key="5">
    <source>
        <dbReference type="EMBL" id="KNC97560.1"/>
    </source>
</evidence>
<gene>
    <name evidence="5" type="ORF">SPPG_07033</name>
</gene>
<dbReference type="InterPro" id="IPR014756">
    <property type="entry name" value="Ig_E-set"/>
</dbReference>
<name>A0A0L0H7R9_SPIPD</name>
<evidence type="ECO:0000259" key="4">
    <source>
        <dbReference type="Pfam" id="PF09118"/>
    </source>
</evidence>
<organism evidence="5 6">
    <name type="scientific">Spizellomyces punctatus (strain DAOM BR117)</name>
    <dbReference type="NCBI Taxonomy" id="645134"/>
    <lineage>
        <taxon>Eukaryota</taxon>
        <taxon>Fungi</taxon>
        <taxon>Fungi incertae sedis</taxon>
        <taxon>Chytridiomycota</taxon>
        <taxon>Chytridiomycota incertae sedis</taxon>
        <taxon>Chytridiomycetes</taxon>
        <taxon>Spizellomycetales</taxon>
        <taxon>Spizellomycetaceae</taxon>
        <taxon>Spizellomyces</taxon>
    </lineage>
</organism>
<keyword evidence="6" id="KW-1185">Reference proteome</keyword>
<dbReference type="InterPro" id="IPR015202">
    <property type="entry name" value="GO-like_E_set"/>
</dbReference>
<evidence type="ECO:0000259" key="3">
    <source>
        <dbReference type="Pfam" id="PF07250"/>
    </source>
</evidence>
<dbReference type="GeneID" id="27690281"/>
<dbReference type="PANTHER" id="PTHR32208">
    <property type="entry name" value="SECRETED PROTEIN-RELATED"/>
    <property type="match status" value="1"/>
</dbReference>
<evidence type="ECO:0000256" key="2">
    <source>
        <dbReference type="SAM" id="SignalP"/>
    </source>
</evidence>
<feature type="domain" description="Glyoxal oxidase N-terminal" evidence="3">
    <location>
        <begin position="206"/>
        <end position="505"/>
    </location>
</feature>
<evidence type="ECO:0000313" key="6">
    <source>
        <dbReference type="Proteomes" id="UP000053201"/>
    </source>
</evidence>
<dbReference type="Pfam" id="PF09118">
    <property type="entry name" value="GO-like_E_set"/>
    <property type="match status" value="1"/>
</dbReference>
<protein>
    <recommendedName>
        <fullName evidence="7">Galactose oxidase-like Early set domain-containing protein</fullName>
    </recommendedName>
</protein>
<keyword evidence="1 2" id="KW-0732">Signal</keyword>
<evidence type="ECO:0000256" key="1">
    <source>
        <dbReference type="ARBA" id="ARBA00022729"/>
    </source>
</evidence>
<dbReference type="Pfam" id="PF07250">
    <property type="entry name" value="Glyoxal_oxid_N"/>
    <property type="match status" value="1"/>
</dbReference>
<dbReference type="InterPro" id="IPR011043">
    <property type="entry name" value="Gal_Oxase/kelch_b-propeller"/>
</dbReference>
<dbReference type="STRING" id="645134.A0A0L0H7R9"/>
<dbReference type="OMA" id="PDPVWEM"/>
<feature type="chain" id="PRO_5005539808" description="Galactose oxidase-like Early set domain-containing protein" evidence="2">
    <location>
        <begin position="22"/>
        <end position="666"/>
    </location>
</feature>
<dbReference type="EMBL" id="KQ257463">
    <property type="protein sequence ID" value="KNC97560.1"/>
    <property type="molecule type" value="Genomic_DNA"/>
</dbReference>
<feature type="signal peptide" evidence="2">
    <location>
        <begin position="1"/>
        <end position="21"/>
    </location>
</feature>
<dbReference type="InterPro" id="IPR009880">
    <property type="entry name" value="Glyoxal_oxidase_N"/>
</dbReference>
<dbReference type="InParanoid" id="A0A0L0H7R9"/>
<dbReference type="Gene3D" id="2.130.10.80">
    <property type="entry name" value="Galactose oxidase/kelch, beta-propeller"/>
    <property type="match status" value="1"/>
</dbReference>
<accession>A0A0L0H7R9</accession>
<dbReference type="SUPFAM" id="SSF81296">
    <property type="entry name" value="E set domains"/>
    <property type="match status" value="1"/>
</dbReference>
<evidence type="ECO:0008006" key="7">
    <source>
        <dbReference type="Google" id="ProtNLM"/>
    </source>
</evidence>
<dbReference type="AlphaFoldDB" id="A0A0L0H7R9"/>
<dbReference type="SUPFAM" id="SSF50965">
    <property type="entry name" value="Galactose oxidase, central domain"/>
    <property type="match status" value="1"/>
</dbReference>
<reference evidence="5 6" key="1">
    <citation type="submission" date="2009-08" db="EMBL/GenBank/DDBJ databases">
        <title>The Genome Sequence of Spizellomyces punctatus strain DAOM BR117.</title>
        <authorList>
            <consortium name="The Broad Institute Genome Sequencing Platform"/>
            <person name="Russ C."/>
            <person name="Cuomo C."/>
            <person name="Shea T."/>
            <person name="Young S.K."/>
            <person name="Zeng Q."/>
            <person name="Koehrsen M."/>
            <person name="Haas B."/>
            <person name="Borodovsky M."/>
            <person name="Guigo R."/>
            <person name="Alvarado L."/>
            <person name="Berlin A."/>
            <person name="Bochicchio J."/>
            <person name="Borenstein D."/>
            <person name="Chapman S."/>
            <person name="Chen Z."/>
            <person name="Engels R."/>
            <person name="Freedman E."/>
            <person name="Gellesch M."/>
            <person name="Goldberg J."/>
            <person name="Griggs A."/>
            <person name="Gujja S."/>
            <person name="Heiman D."/>
            <person name="Hepburn T."/>
            <person name="Howarth C."/>
            <person name="Jen D."/>
            <person name="Larson L."/>
            <person name="Lewis B."/>
            <person name="Mehta T."/>
            <person name="Park D."/>
            <person name="Pearson M."/>
            <person name="Roberts A."/>
            <person name="Saif S."/>
            <person name="Shenoy N."/>
            <person name="Sisk P."/>
            <person name="Stolte C."/>
            <person name="Sykes S."/>
            <person name="Thomson T."/>
            <person name="Walk T."/>
            <person name="White J."/>
            <person name="Yandava C."/>
            <person name="Burger G."/>
            <person name="Gray M.W."/>
            <person name="Holland P.W.H."/>
            <person name="King N."/>
            <person name="Lang F.B.F."/>
            <person name="Roger A.J."/>
            <person name="Ruiz-Trillo I."/>
            <person name="Lander E."/>
            <person name="Nusbaum C."/>
        </authorList>
    </citation>
    <scope>NUCLEOTIDE SEQUENCE [LARGE SCALE GENOMIC DNA]</scope>
    <source>
        <strain evidence="5 6">DAOM BR117</strain>
    </source>
</reference>
<dbReference type="PANTHER" id="PTHR32208:SF21">
    <property type="entry name" value="LOW QUALITY PROTEIN: ALDEHYDE OXIDASE GLOX-LIKE"/>
    <property type="match status" value="1"/>
</dbReference>